<dbReference type="PANTHER" id="PTHR46268:SF15">
    <property type="entry name" value="UNIVERSAL STRESS PROTEIN HP_0031"/>
    <property type="match status" value="1"/>
</dbReference>
<feature type="domain" description="UspA" evidence="2">
    <location>
        <begin position="165"/>
        <end position="275"/>
    </location>
</feature>
<dbReference type="EMBL" id="UOEM01000042">
    <property type="protein sequence ID" value="VAW12319.1"/>
    <property type="molecule type" value="Genomic_DNA"/>
</dbReference>
<evidence type="ECO:0000313" key="3">
    <source>
        <dbReference type="EMBL" id="VAW12319.1"/>
    </source>
</evidence>
<dbReference type="PANTHER" id="PTHR46268">
    <property type="entry name" value="STRESS RESPONSE PROTEIN NHAX"/>
    <property type="match status" value="1"/>
</dbReference>
<gene>
    <name evidence="3" type="ORF">MNBD_ALPHA09-727</name>
</gene>
<dbReference type="CDD" id="cd00293">
    <property type="entry name" value="USP-like"/>
    <property type="match status" value="1"/>
</dbReference>
<proteinExistence type="inferred from homology"/>
<evidence type="ECO:0000256" key="1">
    <source>
        <dbReference type="ARBA" id="ARBA00008791"/>
    </source>
</evidence>
<comment type="similarity">
    <text evidence="1">Belongs to the universal stress protein A family.</text>
</comment>
<dbReference type="Gene3D" id="3.40.50.12370">
    <property type="match status" value="1"/>
</dbReference>
<dbReference type="InterPro" id="IPR006016">
    <property type="entry name" value="UspA"/>
</dbReference>
<evidence type="ECO:0000259" key="2">
    <source>
        <dbReference type="Pfam" id="PF00582"/>
    </source>
</evidence>
<sequence length="277" mass="29695">MAYKTILVYVDEAERCAPVLKAAKLLATRNKAHVIGLHVIPDIQVYSAAEAQLPVEVFEIQRRHNTEVAAKAEAEFMDTFSGSSLSFEWRAVEEKGITIGDRVMEHALVADAVVAGQIDPDVASRRRVGTPEKLLLSGRRPMLLVPYIGFETMGTRVGIAWNGSAEASRAVFDALPILKKAKSVALITVDMEGGADAPASAEAMAQSLERHGIAAGVHHSVSAGVDIGSVLLSRLADDGIDLLVMGGYGHSRLREFVFGGATRSILQQMTVPVLMSH</sequence>
<dbReference type="InterPro" id="IPR006015">
    <property type="entry name" value="Universal_stress_UspA"/>
</dbReference>
<dbReference type="AlphaFoldDB" id="A0A3B0TJI4"/>
<dbReference type="Pfam" id="PF00582">
    <property type="entry name" value="Usp"/>
    <property type="match status" value="2"/>
</dbReference>
<dbReference type="SUPFAM" id="SSF52402">
    <property type="entry name" value="Adenine nucleotide alpha hydrolases-like"/>
    <property type="match status" value="2"/>
</dbReference>
<protein>
    <submittedName>
        <fullName evidence="3">UspA</fullName>
    </submittedName>
</protein>
<dbReference type="PRINTS" id="PR01438">
    <property type="entry name" value="UNVRSLSTRESS"/>
</dbReference>
<name>A0A3B0TJI4_9ZZZZ</name>
<reference evidence="3" key="1">
    <citation type="submission" date="2018-06" db="EMBL/GenBank/DDBJ databases">
        <authorList>
            <person name="Zhirakovskaya E."/>
        </authorList>
    </citation>
    <scope>NUCLEOTIDE SEQUENCE</scope>
</reference>
<accession>A0A3B0TJI4</accession>
<feature type="domain" description="UspA" evidence="2">
    <location>
        <begin position="3"/>
        <end position="76"/>
    </location>
</feature>
<organism evidence="3">
    <name type="scientific">hydrothermal vent metagenome</name>
    <dbReference type="NCBI Taxonomy" id="652676"/>
    <lineage>
        <taxon>unclassified sequences</taxon>
        <taxon>metagenomes</taxon>
        <taxon>ecological metagenomes</taxon>
    </lineage>
</organism>